<dbReference type="EMBL" id="FNLN01000014">
    <property type="protein sequence ID" value="SDT97008.1"/>
    <property type="molecule type" value="Genomic_DNA"/>
</dbReference>
<reference evidence="2" key="1">
    <citation type="submission" date="2016-10" db="EMBL/GenBank/DDBJ databases">
        <authorList>
            <person name="Varghese N."/>
            <person name="Submissions S."/>
        </authorList>
    </citation>
    <scope>NUCLEOTIDE SEQUENCE [LARGE SCALE GENOMIC DNA]</scope>
    <source>
        <strain evidence="2">Nm10</strain>
    </source>
</reference>
<accession>A0A1H2EQJ6</accession>
<keyword evidence="2" id="KW-1185">Reference proteome</keyword>
<dbReference type="RefSeq" id="WP_143023464.1">
    <property type="nucleotide sequence ID" value="NZ_CP013341.1"/>
</dbReference>
<evidence type="ECO:0000313" key="1">
    <source>
        <dbReference type="EMBL" id="SDT97008.1"/>
    </source>
</evidence>
<gene>
    <name evidence="1" type="ORF">SAMN05216406_11454</name>
</gene>
<protein>
    <submittedName>
        <fullName evidence="1">Uncharacterized protein</fullName>
    </submittedName>
</protein>
<dbReference type="AlphaFoldDB" id="A0A1H2EQJ6"/>
<proteinExistence type="predicted"/>
<evidence type="ECO:0000313" key="2">
    <source>
        <dbReference type="Proteomes" id="UP000182882"/>
    </source>
</evidence>
<name>A0A1H2EQJ6_9PROT</name>
<sequence length="65" mass="7408">MRSKKDCLRDGLAPTVQQGADFIERCVTDEYKLKCIESWREKFGDGLADGINAELMARESKKVKK</sequence>
<organism evidence="1 2">
    <name type="scientific">Nitrosomonas ureae</name>
    <dbReference type="NCBI Taxonomy" id="44577"/>
    <lineage>
        <taxon>Bacteria</taxon>
        <taxon>Pseudomonadati</taxon>
        <taxon>Pseudomonadota</taxon>
        <taxon>Betaproteobacteria</taxon>
        <taxon>Nitrosomonadales</taxon>
        <taxon>Nitrosomonadaceae</taxon>
        <taxon>Nitrosomonas</taxon>
    </lineage>
</organism>
<dbReference type="Proteomes" id="UP000182882">
    <property type="component" value="Unassembled WGS sequence"/>
</dbReference>